<organism evidence="1 2">
    <name type="scientific">Ceratitis capitata</name>
    <name type="common">Mediterranean fruit fly</name>
    <name type="synonym">Tephritis capitata</name>
    <dbReference type="NCBI Taxonomy" id="7213"/>
    <lineage>
        <taxon>Eukaryota</taxon>
        <taxon>Metazoa</taxon>
        <taxon>Ecdysozoa</taxon>
        <taxon>Arthropoda</taxon>
        <taxon>Hexapoda</taxon>
        <taxon>Insecta</taxon>
        <taxon>Pterygota</taxon>
        <taxon>Neoptera</taxon>
        <taxon>Endopterygota</taxon>
        <taxon>Diptera</taxon>
        <taxon>Brachycera</taxon>
        <taxon>Muscomorpha</taxon>
        <taxon>Tephritoidea</taxon>
        <taxon>Tephritidae</taxon>
        <taxon>Ceratitis</taxon>
        <taxon>Ceratitis</taxon>
    </lineage>
</organism>
<gene>
    <name evidence="1" type="ORF">CCAP1982_LOCUS3533</name>
</gene>
<dbReference type="EMBL" id="CAJHJT010000001">
    <property type="protein sequence ID" value="CAD6994803.1"/>
    <property type="molecule type" value="Genomic_DNA"/>
</dbReference>
<accession>A0A811UBX1</accession>
<sequence length="60" mass="6576">MDSMLFLNSVISYPVVTSCSIDGQSCTKFAIMGQIYLEVGRVFRYSLNNGPGPIGSLQLR</sequence>
<keyword evidence="2" id="KW-1185">Reference proteome</keyword>
<dbReference type="Proteomes" id="UP000606786">
    <property type="component" value="Unassembled WGS sequence"/>
</dbReference>
<reference evidence="1" key="1">
    <citation type="submission" date="2020-11" db="EMBL/GenBank/DDBJ databases">
        <authorList>
            <person name="Whitehead M."/>
        </authorList>
    </citation>
    <scope>NUCLEOTIDE SEQUENCE</scope>
    <source>
        <strain evidence="1">EGII</strain>
    </source>
</reference>
<proteinExistence type="predicted"/>
<protein>
    <submittedName>
        <fullName evidence="1">(Mediterranean fruit fly) hypothetical protein</fullName>
    </submittedName>
</protein>
<comment type="caution">
    <text evidence="1">The sequence shown here is derived from an EMBL/GenBank/DDBJ whole genome shotgun (WGS) entry which is preliminary data.</text>
</comment>
<evidence type="ECO:0000313" key="1">
    <source>
        <dbReference type="EMBL" id="CAD6994803.1"/>
    </source>
</evidence>
<evidence type="ECO:0000313" key="2">
    <source>
        <dbReference type="Proteomes" id="UP000606786"/>
    </source>
</evidence>
<dbReference type="AlphaFoldDB" id="A0A811UBX1"/>
<name>A0A811UBX1_CERCA</name>